<dbReference type="GO" id="GO:0045121">
    <property type="term" value="C:membrane raft"/>
    <property type="evidence" value="ECO:0007669"/>
    <property type="project" value="TreeGrafter"/>
</dbReference>
<dbReference type="GO" id="GO:0007155">
    <property type="term" value="P:cell adhesion"/>
    <property type="evidence" value="ECO:0007669"/>
    <property type="project" value="InterPro"/>
</dbReference>
<dbReference type="SUPFAM" id="SSF48726">
    <property type="entry name" value="Immunoglobulin"/>
    <property type="match status" value="1"/>
</dbReference>
<name>A0AAD1WRU7_PELCU</name>
<accession>A0AAD1WRU7</accession>
<comment type="subcellular location">
    <subcellularLocation>
        <location evidence="1">Cell membrane</location>
    </subcellularLocation>
</comment>
<dbReference type="FunFam" id="2.60.40.10:FF:004904">
    <property type="match status" value="1"/>
</dbReference>
<keyword evidence="5" id="KW-1015">Disulfide bond</keyword>
<gene>
    <name evidence="10" type="ORF">PECUL_23A004617</name>
</gene>
<organism evidence="10 11">
    <name type="scientific">Pelobates cultripes</name>
    <name type="common">Western spadefoot toad</name>
    <dbReference type="NCBI Taxonomy" id="61616"/>
    <lineage>
        <taxon>Eukaryota</taxon>
        <taxon>Metazoa</taxon>
        <taxon>Chordata</taxon>
        <taxon>Craniata</taxon>
        <taxon>Vertebrata</taxon>
        <taxon>Euteleostomi</taxon>
        <taxon>Amphibia</taxon>
        <taxon>Batrachia</taxon>
        <taxon>Anura</taxon>
        <taxon>Pelobatoidea</taxon>
        <taxon>Pelobatidae</taxon>
        <taxon>Pelobates</taxon>
    </lineage>
</organism>
<evidence type="ECO:0000313" key="11">
    <source>
        <dbReference type="Proteomes" id="UP001295444"/>
    </source>
</evidence>
<keyword evidence="11" id="KW-1185">Reference proteome</keyword>
<evidence type="ECO:0000256" key="5">
    <source>
        <dbReference type="ARBA" id="ARBA00023157"/>
    </source>
</evidence>
<evidence type="ECO:0000256" key="1">
    <source>
        <dbReference type="ARBA" id="ARBA00004236"/>
    </source>
</evidence>
<reference evidence="10" key="1">
    <citation type="submission" date="2022-03" db="EMBL/GenBank/DDBJ databases">
        <authorList>
            <person name="Alioto T."/>
            <person name="Alioto T."/>
            <person name="Gomez Garrido J."/>
        </authorList>
    </citation>
    <scope>NUCLEOTIDE SEQUENCE</scope>
</reference>
<dbReference type="GO" id="GO:0043209">
    <property type="term" value="C:myelin sheath"/>
    <property type="evidence" value="ECO:0007669"/>
    <property type="project" value="TreeGrafter"/>
</dbReference>
<keyword evidence="6" id="KW-0325">Glycoprotein</keyword>
<dbReference type="EMBL" id="OW240921">
    <property type="protein sequence ID" value="CAH2319507.1"/>
    <property type="molecule type" value="Genomic_DNA"/>
</dbReference>
<protein>
    <submittedName>
        <fullName evidence="10">Thy-1 membrane glyco</fullName>
    </submittedName>
</protein>
<feature type="chain" id="PRO_5042133100" evidence="9">
    <location>
        <begin position="20"/>
        <end position="164"/>
    </location>
</feature>
<dbReference type="PANTHER" id="PTHR19226:SF2">
    <property type="entry name" value="THY-1 MEMBRANE GLYCOPROTEIN"/>
    <property type="match status" value="1"/>
</dbReference>
<keyword evidence="4" id="KW-0472">Membrane</keyword>
<dbReference type="Proteomes" id="UP001295444">
    <property type="component" value="Chromosome 10"/>
</dbReference>
<dbReference type="InterPro" id="IPR013783">
    <property type="entry name" value="Ig-like_fold"/>
</dbReference>
<evidence type="ECO:0000256" key="6">
    <source>
        <dbReference type="ARBA" id="ARBA00023180"/>
    </source>
</evidence>
<feature type="signal peptide" evidence="9">
    <location>
        <begin position="1"/>
        <end position="19"/>
    </location>
</feature>
<evidence type="ECO:0000256" key="7">
    <source>
        <dbReference type="ARBA" id="ARBA00023288"/>
    </source>
</evidence>
<keyword evidence="8" id="KW-0393">Immunoglobulin domain</keyword>
<evidence type="ECO:0000256" key="9">
    <source>
        <dbReference type="SAM" id="SignalP"/>
    </source>
</evidence>
<dbReference type="InterPro" id="IPR033292">
    <property type="entry name" value="THY1"/>
</dbReference>
<dbReference type="PANTHER" id="PTHR19226">
    <property type="entry name" value="THY-1 MEMBRANE GLYCOPROTEIN"/>
    <property type="match status" value="1"/>
</dbReference>
<keyword evidence="7" id="KW-0449">Lipoprotein</keyword>
<dbReference type="AlphaFoldDB" id="A0AAD1WRU7"/>
<dbReference type="GO" id="GO:0030425">
    <property type="term" value="C:dendrite"/>
    <property type="evidence" value="ECO:0007669"/>
    <property type="project" value="TreeGrafter"/>
</dbReference>
<proteinExistence type="predicted"/>
<dbReference type="GO" id="GO:0005178">
    <property type="term" value="F:integrin binding"/>
    <property type="evidence" value="ECO:0007669"/>
    <property type="project" value="InterPro"/>
</dbReference>
<dbReference type="GO" id="GO:0007229">
    <property type="term" value="P:integrin-mediated signaling pathway"/>
    <property type="evidence" value="ECO:0007669"/>
    <property type="project" value="TreeGrafter"/>
</dbReference>
<dbReference type="GO" id="GO:0005925">
    <property type="term" value="C:focal adhesion"/>
    <property type="evidence" value="ECO:0007669"/>
    <property type="project" value="TreeGrafter"/>
</dbReference>
<dbReference type="Gene3D" id="2.60.40.10">
    <property type="entry name" value="Immunoglobulins"/>
    <property type="match status" value="1"/>
</dbReference>
<dbReference type="GO" id="GO:0051894">
    <property type="term" value="P:positive regulation of focal adhesion assembly"/>
    <property type="evidence" value="ECO:0007669"/>
    <property type="project" value="TreeGrafter"/>
</dbReference>
<keyword evidence="2" id="KW-1003">Cell membrane</keyword>
<evidence type="ECO:0000256" key="4">
    <source>
        <dbReference type="ARBA" id="ARBA00023136"/>
    </source>
</evidence>
<keyword evidence="3 9" id="KW-0732">Signal</keyword>
<evidence type="ECO:0000256" key="8">
    <source>
        <dbReference type="ARBA" id="ARBA00023319"/>
    </source>
</evidence>
<dbReference type="GO" id="GO:0030334">
    <property type="term" value="P:regulation of cell migration"/>
    <property type="evidence" value="ECO:0007669"/>
    <property type="project" value="InterPro"/>
</dbReference>
<dbReference type="GO" id="GO:0009897">
    <property type="term" value="C:external side of plasma membrane"/>
    <property type="evidence" value="ECO:0007669"/>
    <property type="project" value="TreeGrafter"/>
</dbReference>
<evidence type="ECO:0000313" key="10">
    <source>
        <dbReference type="EMBL" id="CAH2319507.1"/>
    </source>
</evidence>
<evidence type="ECO:0000256" key="3">
    <source>
        <dbReference type="ARBA" id="ARBA00022729"/>
    </source>
</evidence>
<evidence type="ECO:0000256" key="2">
    <source>
        <dbReference type="ARBA" id="ARBA00022475"/>
    </source>
</evidence>
<dbReference type="GO" id="GO:0005096">
    <property type="term" value="F:GTPase activator activity"/>
    <property type="evidence" value="ECO:0007669"/>
    <property type="project" value="TreeGrafter"/>
</dbReference>
<dbReference type="InterPro" id="IPR036179">
    <property type="entry name" value="Ig-like_dom_sf"/>
</dbReference>
<sequence>MNYLLPFSLTLFVFQTACGQKITLFTACISGAGPKLRLDCRYQNITNNQLRYEFRVKRERELIIDTTMNLNFFSEKYHNRASTFLSRGLVQLHLERFNASDVGLYICALNIPNDLTINQTARVSVQKDKLERCGGVSTFNLSSSWPLVLLLTLPLLQAGGFLYL</sequence>